<dbReference type="EMBL" id="GG704914">
    <property type="protein sequence ID" value="EAS33783.3"/>
    <property type="molecule type" value="Genomic_DNA"/>
</dbReference>
<dbReference type="Proteomes" id="UP000001261">
    <property type="component" value="Unassembled WGS sequence"/>
</dbReference>
<dbReference type="KEGG" id="cim:CIMG_13387"/>
<protein>
    <submittedName>
        <fullName evidence="1">Uncharacterized protein</fullName>
    </submittedName>
</protein>
<sequence length="163" mass="17915">MYVWKTNTGCTQGLWPSFSGVADSTRARPCGQIIIYISPTWRPFFRIVRGCPLTAIFLALVVRILESSILLCSTSYIFCANVDAYFTYLGRAGGGTVELAGYPVVGQEHLTGLGDVQFVWGGDKRKTGRRGSVLLVKRTSFSFFFWGGDALHSASVICLKELV</sequence>
<accession>J3KE98</accession>
<organism evidence="1 2">
    <name type="scientific">Coccidioides immitis (strain RS)</name>
    <name type="common">Valley fever fungus</name>
    <dbReference type="NCBI Taxonomy" id="246410"/>
    <lineage>
        <taxon>Eukaryota</taxon>
        <taxon>Fungi</taxon>
        <taxon>Dikarya</taxon>
        <taxon>Ascomycota</taxon>
        <taxon>Pezizomycotina</taxon>
        <taxon>Eurotiomycetes</taxon>
        <taxon>Eurotiomycetidae</taxon>
        <taxon>Onygenales</taxon>
        <taxon>Onygenaceae</taxon>
        <taxon>Coccidioides</taxon>
    </lineage>
</organism>
<reference evidence="2" key="1">
    <citation type="journal article" date="2009" name="Genome Res.">
        <title>Comparative genomic analyses of the human fungal pathogens Coccidioides and their relatives.</title>
        <authorList>
            <person name="Sharpton T.J."/>
            <person name="Stajich J.E."/>
            <person name="Rounsley S.D."/>
            <person name="Gardner M.J."/>
            <person name="Wortman J.R."/>
            <person name="Jordar V.S."/>
            <person name="Maiti R."/>
            <person name="Kodira C.D."/>
            <person name="Neafsey D.E."/>
            <person name="Zeng Q."/>
            <person name="Hung C.-Y."/>
            <person name="McMahan C."/>
            <person name="Muszewska A."/>
            <person name="Grynberg M."/>
            <person name="Mandel M.A."/>
            <person name="Kellner E.M."/>
            <person name="Barker B.M."/>
            <person name="Galgiani J.N."/>
            <person name="Orbach M.J."/>
            <person name="Kirkland T.N."/>
            <person name="Cole G.T."/>
            <person name="Henn M.R."/>
            <person name="Birren B.W."/>
            <person name="Taylor J.W."/>
        </authorList>
    </citation>
    <scope>NUCLEOTIDE SEQUENCE [LARGE SCALE GENOMIC DNA]</scope>
    <source>
        <strain evidence="2">RS</strain>
    </source>
</reference>
<evidence type="ECO:0000313" key="1">
    <source>
        <dbReference type="EMBL" id="EAS33783.3"/>
    </source>
</evidence>
<dbReference type="GeneID" id="24165014"/>
<name>J3KE98_COCIM</name>
<proteinExistence type="predicted"/>
<dbReference type="RefSeq" id="XP_001245366.2">
    <property type="nucleotide sequence ID" value="XM_001245365.2"/>
</dbReference>
<reference evidence="2" key="2">
    <citation type="journal article" date="2010" name="Genome Res.">
        <title>Population genomic sequencing of Coccidioides fungi reveals recent hybridization and transposon control.</title>
        <authorList>
            <person name="Neafsey D.E."/>
            <person name="Barker B.M."/>
            <person name="Sharpton T.J."/>
            <person name="Stajich J.E."/>
            <person name="Park D.J."/>
            <person name="Whiston E."/>
            <person name="Hung C.-Y."/>
            <person name="McMahan C."/>
            <person name="White J."/>
            <person name="Sykes S."/>
            <person name="Heiman D."/>
            <person name="Young S."/>
            <person name="Zeng Q."/>
            <person name="Abouelleil A."/>
            <person name="Aftuck L."/>
            <person name="Bessette D."/>
            <person name="Brown A."/>
            <person name="FitzGerald M."/>
            <person name="Lui A."/>
            <person name="Macdonald J.P."/>
            <person name="Priest M."/>
            <person name="Orbach M.J."/>
            <person name="Galgiani J.N."/>
            <person name="Kirkland T.N."/>
            <person name="Cole G.T."/>
            <person name="Birren B.W."/>
            <person name="Henn M.R."/>
            <person name="Taylor J.W."/>
            <person name="Rounsley S.D."/>
        </authorList>
    </citation>
    <scope>GENOME REANNOTATION</scope>
    <source>
        <strain evidence="2">RS</strain>
    </source>
</reference>
<dbReference type="VEuPathDB" id="FungiDB:CIMG_13387"/>
<gene>
    <name evidence="1" type="ORF">CIMG_13387</name>
</gene>
<evidence type="ECO:0000313" key="2">
    <source>
        <dbReference type="Proteomes" id="UP000001261"/>
    </source>
</evidence>
<dbReference type="AlphaFoldDB" id="J3KE98"/>
<keyword evidence="2" id="KW-1185">Reference proteome</keyword>
<dbReference type="InParanoid" id="J3KE98"/>